<proteinExistence type="predicted"/>
<evidence type="ECO:0008006" key="3">
    <source>
        <dbReference type="Google" id="ProtNLM"/>
    </source>
</evidence>
<evidence type="ECO:0000313" key="1">
    <source>
        <dbReference type="EMBL" id="MBK1633108.1"/>
    </source>
</evidence>
<accession>A0ABS1CMD8</accession>
<organism evidence="1 2">
    <name type="scientific">Thiohalocapsa halophila</name>
    <dbReference type="NCBI Taxonomy" id="69359"/>
    <lineage>
        <taxon>Bacteria</taxon>
        <taxon>Pseudomonadati</taxon>
        <taxon>Pseudomonadota</taxon>
        <taxon>Gammaproteobacteria</taxon>
        <taxon>Chromatiales</taxon>
        <taxon>Chromatiaceae</taxon>
        <taxon>Thiohalocapsa</taxon>
    </lineage>
</organism>
<protein>
    <recommendedName>
        <fullName evidence="3">DUF2764 family protein</fullName>
    </recommendedName>
</protein>
<dbReference type="EMBL" id="NRRV01000068">
    <property type="protein sequence ID" value="MBK1633108.1"/>
    <property type="molecule type" value="Genomic_DNA"/>
</dbReference>
<name>A0ABS1CMD8_9GAMM</name>
<dbReference type="RefSeq" id="WP_200241102.1">
    <property type="nucleotide sequence ID" value="NZ_NRRV01000068.1"/>
</dbReference>
<evidence type="ECO:0000313" key="2">
    <source>
        <dbReference type="Proteomes" id="UP000748752"/>
    </source>
</evidence>
<comment type="caution">
    <text evidence="1">The sequence shown here is derived from an EMBL/GenBank/DDBJ whole genome shotgun (WGS) entry which is preliminary data.</text>
</comment>
<reference evidence="1 2" key="1">
    <citation type="journal article" date="2020" name="Microorganisms">
        <title>Osmotic Adaptation and Compatible Solute Biosynthesis of Phototrophic Bacteria as Revealed from Genome Analyses.</title>
        <authorList>
            <person name="Imhoff J.F."/>
            <person name="Rahn T."/>
            <person name="Kunzel S."/>
            <person name="Keller A."/>
            <person name="Neulinger S.C."/>
        </authorList>
    </citation>
    <scope>NUCLEOTIDE SEQUENCE [LARGE SCALE GENOMIC DNA]</scope>
    <source>
        <strain evidence="1 2">DSM 6210</strain>
    </source>
</reference>
<gene>
    <name evidence="1" type="ORF">CKO31_20605</name>
</gene>
<keyword evidence="2" id="KW-1185">Reference proteome</keyword>
<sequence length="228" mass="26224">MAPQDRYLTLLTSLPAHGPLFGAKQTPLSRLRLRKRLAWLEPEDSEDLTRLAAATDWHRQRFDVDDEAVVQQAEQAIAQIHNAFTRDLAGWRLELRTVVAALRRRRAGEPAPSGRRKWGFGRWVPHIARHWTEPHFRLERVYPWLPEAKRLMDDGDPLGLERLLLGAVWTHLERIGAGHEFDFEAVIVYVTRWDLVARWTRYDADAALARFDALLETALTGVDLDLAA</sequence>
<dbReference type="Proteomes" id="UP000748752">
    <property type="component" value="Unassembled WGS sequence"/>
</dbReference>